<evidence type="ECO:0000313" key="2">
    <source>
        <dbReference type="EMBL" id="EMB33552.1"/>
    </source>
</evidence>
<proteinExistence type="predicted"/>
<dbReference type="EMBL" id="AGDV01000011">
    <property type="protein sequence ID" value="EMB33552.1"/>
    <property type="molecule type" value="Genomic_DNA"/>
</dbReference>
<name>A0A0E2E6E1_TREDN</name>
<reference evidence="2" key="1">
    <citation type="submission" date="2012-01" db="EMBL/GenBank/DDBJ databases">
        <title>The Genome Sequence of Treponema denticola H-22.</title>
        <authorList>
            <consortium name="The Broad Institute Genome Sequencing Platform"/>
            <person name="Earl A."/>
            <person name="Ward D."/>
            <person name="Feldgarden M."/>
            <person name="Gevers D."/>
            <person name="Blanton J.M."/>
            <person name="Fenno C.J."/>
            <person name="Baranova O.V."/>
            <person name="Mathney J."/>
            <person name="Dewhirst F.E."/>
            <person name="Izard J."/>
            <person name="Young S.K."/>
            <person name="Zeng Q."/>
            <person name="Gargeya S."/>
            <person name="Fitzgerald M."/>
            <person name="Haas B."/>
            <person name="Abouelleil A."/>
            <person name="Alvarado L."/>
            <person name="Arachchi H.M."/>
            <person name="Berlin A."/>
            <person name="Chapman S.B."/>
            <person name="Gearin G."/>
            <person name="Goldberg J."/>
            <person name="Griggs A."/>
            <person name="Gujja S."/>
            <person name="Hansen M."/>
            <person name="Heiman D."/>
            <person name="Howarth C."/>
            <person name="Larimer J."/>
            <person name="Lui A."/>
            <person name="MacDonald P.J.P."/>
            <person name="McCowen C."/>
            <person name="Montmayeur A."/>
            <person name="Murphy C."/>
            <person name="Neiman D."/>
            <person name="Pearson M."/>
            <person name="Priest M."/>
            <person name="Roberts A."/>
            <person name="Saif S."/>
            <person name="Shea T."/>
            <person name="Sisk P."/>
            <person name="Stolte C."/>
            <person name="Sykes S."/>
            <person name="Wortman J."/>
            <person name="Nusbaum C."/>
            <person name="Birren B."/>
        </authorList>
    </citation>
    <scope>NUCLEOTIDE SEQUENCE [LARGE SCALE GENOMIC DNA]</scope>
    <source>
        <strain evidence="2">H-22</strain>
    </source>
</reference>
<organism evidence="2">
    <name type="scientific">Treponema denticola H-22</name>
    <dbReference type="NCBI Taxonomy" id="999432"/>
    <lineage>
        <taxon>Bacteria</taxon>
        <taxon>Pseudomonadati</taxon>
        <taxon>Spirochaetota</taxon>
        <taxon>Spirochaetia</taxon>
        <taxon>Spirochaetales</taxon>
        <taxon>Treponemataceae</taxon>
        <taxon>Treponema</taxon>
    </lineage>
</organism>
<evidence type="ECO:0000256" key="1">
    <source>
        <dbReference type="SAM" id="MobiDB-lite"/>
    </source>
</evidence>
<protein>
    <recommendedName>
        <fullName evidence="3">Ig-like domain-containing protein</fullName>
    </recommendedName>
</protein>
<dbReference type="HOGENOM" id="CLU_001472_0_0_12"/>
<evidence type="ECO:0008006" key="3">
    <source>
        <dbReference type="Google" id="ProtNLM"/>
    </source>
</evidence>
<dbReference type="Proteomes" id="UP000011705">
    <property type="component" value="Chromosome"/>
</dbReference>
<dbReference type="RefSeq" id="WP_002684454.1">
    <property type="nucleotide sequence ID" value="NZ_CM001795.1"/>
</dbReference>
<gene>
    <name evidence="2" type="ORF">HMPREF9726_01366</name>
</gene>
<accession>A0A0E2E6E1</accession>
<dbReference type="PATRIC" id="fig|999432.5.peg.1420"/>
<feature type="region of interest" description="Disordered" evidence="1">
    <location>
        <begin position="1810"/>
        <end position="1831"/>
    </location>
</feature>
<sequence>MKKNRIFLSFLILILFTVFLSVTCKQNVGLGGTIDIERPEGEITYPDAGETPIRGSFVMKGYARDDEGVKGVSVVFKNTETDWVSPSYPAVLSNMTNGSVAWTLSVNNEFTGRTRDGHPLVKEYPIPDGKYIATVTVTDITGRTTSFSREYDIDNTPPVFIVSRPSTIIVNDDITAQADPYGSVFMVVGQAEDRSKIEDLTLTVDGTNISVSKKFVGKNINEEIATATKNATEFTDPLYKYNADNASPKIKAHISLTDNARFFKADGNESQGNTSEWYYLRDRDIRSVLGKGYTADVINDYFAGKKGSAYSLNKTKRLLAKLYDDGDPEGQSVKQILENARIMTKVDPGVTDQKFSFFTLDPNKSPGFKVTNGTNFPQSYPATTPDADLPHPGVEFFSGSVRPKVSLKLIPNKNNAPLVESFNYNGYRASGIVINMYKCTAVSYVTSGDKKILNLAQSAVPSYSLKFADLSTQDEIDQVVTGTSELTVQWQLPNPATFSAGYYVIEVEGKDTENNDFVAYDRNNSPGGSFVIKFEAAGTHLMILPGAPSGFVKEAFHVIANVSSGQPVTKVCYKLDGAAGESDTELPYSSGTEWKTAAPVSLASLSEGEHKVHFWAKNSTNQTAMASIDFIKDTKAPESDITYPESNDVVAGTVKIRGTVTDAHAGVNKDGTRYIIGKQPSEPTASTTGWRVMDDTKVVSWEFTYNLDDFSSSPSTYGDQVGSTSVYKIPVYILTEDTIGNKGVKRFTVNYDSDGDKPVITVLSPQQNQTLGGTLQIFGTASTRLGGFADVGEVYIQFSKDGNFENTANGNMTFGTSGGSYDADWYKAGKGQAVPNTASGGSNWQISINENGEFNNPNGQNWEIYFRLRAIKKGTTNKYGAWSNPIKIFIDKAYPTIGSPDPLKLVNKSNGLDPINYTSGMWIADGKKLIGSLYDDSGIKTVEISSPELLGNQKYNLQQALSQGWIAEDAAHAPTSPGAKNYMLQIPLDLNTLSEAAKRKGEITIKIKIVDVGQNLLREETLKFNFDIMPPAGDVGDFIYRYSGNVRISYITDSRLAQEVKNCAPGSSPDYSKLNLLINDKIRKVTNVSGSTVSFAPNLDRAGTYNCLLYKAPYIIRNDSGNWIVRGVANDDGSGIKKIEATVTVDGQTAQSGEITGDKITQHLGGQVSWEGEIDLSTLKDGKGKLSCKIYDEQGNVYNVPDADIVVKNKPIVVSKVTLSTDIAGSPESFENNTTNKALKNVKTDSNLDFTADFASTEFAFKNKNNSKIKVDFTGGYGTVKYQLKKENGTLLGGLTAITSGGEIDLKNHFGTTTDKINNSNGTPTKIILELWGEAAGYTQGTDSAFAKINITTLFDALDDKPPTVVILPFHWNSEADNSLYQNSRANGHVEIAKINSLGNNYSSVSGKITLRGFAYDNVKIDSITAEVSGKTLTAALSGNGPWTVGTIASTDGIVLTVEKLGADYLGYYVTWQIDWDTEKIGVGLARDIKVTANDGTTTFSDTGVTTAKTTGVTRSEKRSAENAVFENKKPGQFVVFTKGETQYLTRIRSVTGNKVTLEDDVPVEATTVSMYAYTANEPKTTVNVVPYITDIVTGLEGADGSHKGAFSRASTGEYPVRAGETIKVKGFNLAGGTVMLGTSSLGTNLNSVAIASSHTSGDLSVKVGSIESVNNKVDITKPYNIEGNGINNDILNARRKLFVWKMNPIINNNFMESPQFVMDSKSNYYMSYGSLAGSNMSFNMMRNGTVDDTASQMASANIIEQCFSKYHNTVIAFDDNENMYGGATNTDRAGGSTSFTFFSREQGTGALGTGGNYNGGTNRRRLENSNNPNRGVYDVNRVQIPKLAVRGPGSNAKVALIYYDRNNDALPIKFRYGSVTAPNNILNGLNHNVSSSGGSSDPSGSGSAQGYEVIADNANATVYKSGGYAAVALTSTERVVAVWYDSVNSRLVYSYRDVNSYTEPAAGATDRKTAVWQGNAVVVDTGAPLYVDVAIDDEDGLHIGYYSSGEGGVKYAYLPPNKVKGTTKPSAADFKVVKVDTHMNPGTLLKIGVRKESGKQVPYISYYHNGFYGSKNAARIAWLKDGIASATDVKNGVENGKFTGNWVVMTVPASNGIQQYTICQGAPTSGNYANKVIAAYFTTKNYEMAVLQK</sequence>
<comment type="caution">
    <text evidence="2">The sequence shown here is derived from an EMBL/GenBank/DDBJ whole genome shotgun (WGS) entry which is preliminary data.</text>
</comment>